<name>A0A1M7QRF1_9BACT</name>
<dbReference type="GO" id="GO:0005524">
    <property type="term" value="F:ATP binding"/>
    <property type="evidence" value="ECO:0007669"/>
    <property type="project" value="UniProtKB-KW"/>
</dbReference>
<feature type="domain" description="Response regulatory" evidence="15">
    <location>
        <begin position="841"/>
        <end position="957"/>
    </location>
</feature>
<evidence type="ECO:0000256" key="3">
    <source>
        <dbReference type="ARBA" id="ARBA00022553"/>
    </source>
</evidence>
<dbReference type="CDD" id="cd16922">
    <property type="entry name" value="HATPase_EvgS-ArcB-TorS-like"/>
    <property type="match status" value="1"/>
</dbReference>
<reference evidence="18 19" key="1">
    <citation type="submission" date="2016-11" db="EMBL/GenBank/DDBJ databases">
        <authorList>
            <person name="Jaros S."/>
            <person name="Januszkiewicz K."/>
            <person name="Wedrychowicz H."/>
        </authorList>
    </citation>
    <scope>NUCLEOTIDE SEQUENCE [LARGE SCALE GENOMIC DNA]</scope>
    <source>
        <strain evidence="18 19">CGMCC 1.6102</strain>
    </source>
</reference>
<dbReference type="InterPro" id="IPR001789">
    <property type="entry name" value="Sig_transdc_resp-reg_receiver"/>
</dbReference>
<feature type="domain" description="Histidine kinase" evidence="14">
    <location>
        <begin position="589"/>
        <end position="811"/>
    </location>
</feature>
<evidence type="ECO:0000256" key="8">
    <source>
        <dbReference type="ARBA" id="ARBA00023012"/>
    </source>
</evidence>
<evidence type="ECO:0000256" key="9">
    <source>
        <dbReference type="ARBA" id="ARBA00064003"/>
    </source>
</evidence>
<keyword evidence="13" id="KW-0812">Transmembrane</keyword>
<gene>
    <name evidence="18" type="ORF">SAMN04488057_12224</name>
</gene>
<dbReference type="Pfam" id="PF00512">
    <property type="entry name" value="HisKA"/>
    <property type="match status" value="1"/>
</dbReference>
<dbReference type="InterPro" id="IPR035965">
    <property type="entry name" value="PAS-like_dom_sf"/>
</dbReference>
<keyword evidence="8" id="KW-0902">Two-component regulatory system</keyword>
<dbReference type="Gene3D" id="3.30.450.20">
    <property type="entry name" value="PAS domain"/>
    <property type="match status" value="2"/>
</dbReference>
<dbReference type="Pfam" id="PF00072">
    <property type="entry name" value="Response_reg"/>
    <property type="match status" value="1"/>
</dbReference>
<sequence>MISDMEFNLDFDHRQTSKFWWLIGSSIVAILFTIMLAFFFYRSLSENLIENRKIFLNKQVELAANEAQRKFNSLNDDLIFFANNQEASLMAAGNASENSVDETRVRRMLNNYINLIDTLIIEGSGVSRKYHVSDANYFLAERPYMPIGEDTCTDCFRIRSDRGNVTLLVKLNLEKYFINHLTNYYLGPDTHKLIYMKGDLLNPAGGTISGGVYLDNSLQAALSREIEGGLRGEYEGWVQFVENEKIKKSLLIQYPFSLSKLETSFAFVFSQDKATIVTGIFGTYFYFFLSLFALLLLFVYFLSRYYKVTSENNLLLEKKSRDLDQLLKQQTILLQQSKGFIYYHDRQWKTYQVSDNVKEVLGFTPQEYSDLSPSELMNEDADDFLKTKKEAIEAGKDFFYYEATMNRKTGGPVRVKIFDKLIYDEEGKFSGDVGICSDIHDKYIADQELIRSENRLRSVLNSLPDIIFIYNNRGDFLDYYVQNDEFLLQPPQRSLGKNINDILTGESGEKAMRAFRRAVMTGKMQTEELDLFLDIGRRFFEVRFFKLDEGRMMSVARDITGQKLWEKGLREAKEEAEVANKEKSNFLANMSHEIRTPLNGLLGITGLLFKTQLSKEQKELLSIIGDSGESLLHIVNDILDYSKIEAGKMELYPVLFNLEQEMERISNIFSGMAREKSLKIQVNIDDSLPENIVLDKDKLAQIFFNIIGNAIKYSQRGGEIRVSLKGEKLFTNNLILSCSVKDDGVGIDQEKLPELTKPFTQVGAASNGEYKGTGLGLAIANKLIELMGGVLQIESELGVGSTFTFTLISHINGEENKSLPLKSSTEEPADFERLAEDYPLKILVVEDNDINLKFMVMLLEQMGYDPDIALNGMEAVNSVKQKKFDLIFMDNQMPGMNGMDATKIIRTLPNGDTVKIVGLSAGVFKDDIEKALEIGMSDYLTKPVKIQQIVDKIRECGMSIFK</sequence>
<evidence type="ECO:0000256" key="11">
    <source>
        <dbReference type="PROSITE-ProRule" id="PRU00169"/>
    </source>
</evidence>
<dbReference type="Pfam" id="PF08448">
    <property type="entry name" value="PAS_4"/>
    <property type="match status" value="1"/>
</dbReference>
<dbReference type="FunFam" id="1.10.287.130:FF:000002">
    <property type="entry name" value="Two-component osmosensing histidine kinase"/>
    <property type="match status" value="1"/>
</dbReference>
<keyword evidence="4" id="KW-0808">Transferase</keyword>
<accession>A0A1M7QRF1</accession>
<keyword evidence="13" id="KW-1133">Transmembrane helix</keyword>
<dbReference type="Pfam" id="PF02518">
    <property type="entry name" value="HATPase_c"/>
    <property type="match status" value="1"/>
</dbReference>
<dbReference type="NCBIfam" id="TIGR00229">
    <property type="entry name" value="sensory_box"/>
    <property type="match status" value="1"/>
</dbReference>
<dbReference type="Gene3D" id="3.30.565.10">
    <property type="entry name" value="Histidine kinase-like ATPase, C-terminal domain"/>
    <property type="match status" value="1"/>
</dbReference>
<dbReference type="EC" id="2.7.13.3" evidence="2"/>
<protein>
    <recommendedName>
        <fullName evidence="10">Sensory/regulatory protein RpfC</fullName>
        <ecNumber evidence="2">2.7.13.3</ecNumber>
    </recommendedName>
</protein>
<evidence type="ECO:0000313" key="18">
    <source>
        <dbReference type="EMBL" id="SHN33978.1"/>
    </source>
</evidence>
<dbReference type="GO" id="GO:0005886">
    <property type="term" value="C:plasma membrane"/>
    <property type="evidence" value="ECO:0007669"/>
    <property type="project" value="TreeGrafter"/>
</dbReference>
<comment type="subunit">
    <text evidence="9">At low DSF concentrations, interacts with RpfF.</text>
</comment>
<dbReference type="CDD" id="cd00130">
    <property type="entry name" value="PAS"/>
    <property type="match status" value="1"/>
</dbReference>
<dbReference type="SUPFAM" id="SSF55785">
    <property type="entry name" value="PYP-like sensor domain (PAS domain)"/>
    <property type="match status" value="2"/>
</dbReference>
<feature type="domain" description="PAC" evidence="17">
    <location>
        <begin position="399"/>
        <end position="451"/>
    </location>
</feature>
<evidence type="ECO:0000259" key="14">
    <source>
        <dbReference type="PROSITE" id="PS50109"/>
    </source>
</evidence>
<feature type="domain" description="PAS" evidence="16">
    <location>
        <begin position="452"/>
        <end position="522"/>
    </location>
</feature>
<keyword evidence="3 11" id="KW-0597">Phosphoprotein</keyword>
<dbReference type="Pfam" id="PF13426">
    <property type="entry name" value="PAS_9"/>
    <property type="match status" value="1"/>
</dbReference>
<dbReference type="CDD" id="cd00082">
    <property type="entry name" value="HisKA"/>
    <property type="match status" value="1"/>
</dbReference>
<keyword evidence="7" id="KW-0067">ATP-binding</keyword>
<organism evidence="18 19">
    <name type="scientific">Cyclobacterium lianum</name>
    <dbReference type="NCBI Taxonomy" id="388280"/>
    <lineage>
        <taxon>Bacteria</taxon>
        <taxon>Pseudomonadati</taxon>
        <taxon>Bacteroidota</taxon>
        <taxon>Cytophagia</taxon>
        <taxon>Cytophagales</taxon>
        <taxon>Cyclobacteriaceae</taxon>
        <taxon>Cyclobacterium</taxon>
    </lineage>
</organism>
<dbReference type="PRINTS" id="PR00344">
    <property type="entry name" value="BCTRLSENSOR"/>
</dbReference>
<evidence type="ECO:0000256" key="5">
    <source>
        <dbReference type="ARBA" id="ARBA00022741"/>
    </source>
</evidence>
<feature type="transmembrane region" description="Helical" evidence="13">
    <location>
        <begin position="20"/>
        <end position="41"/>
    </location>
</feature>
<dbReference type="GO" id="GO:0000155">
    <property type="term" value="F:phosphorelay sensor kinase activity"/>
    <property type="evidence" value="ECO:0007669"/>
    <property type="project" value="InterPro"/>
</dbReference>
<dbReference type="FunFam" id="3.30.565.10:FF:000010">
    <property type="entry name" value="Sensor histidine kinase RcsC"/>
    <property type="match status" value="1"/>
</dbReference>
<dbReference type="EMBL" id="FRCY01000022">
    <property type="protein sequence ID" value="SHN33978.1"/>
    <property type="molecule type" value="Genomic_DNA"/>
</dbReference>
<dbReference type="CDD" id="cd17546">
    <property type="entry name" value="REC_hyHK_CKI1_RcsC-like"/>
    <property type="match status" value="1"/>
</dbReference>
<feature type="modified residue" description="4-aspartylphosphate" evidence="11">
    <location>
        <position position="890"/>
    </location>
</feature>
<dbReference type="OrthoDB" id="9811889at2"/>
<dbReference type="PROSITE" id="PS50112">
    <property type="entry name" value="PAS"/>
    <property type="match status" value="1"/>
</dbReference>
<dbReference type="AlphaFoldDB" id="A0A1M7QRF1"/>
<keyword evidence="12" id="KW-0175">Coiled coil</keyword>
<dbReference type="InterPro" id="IPR036890">
    <property type="entry name" value="HATPase_C_sf"/>
</dbReference>
<dbReference type="SMART" id="SM00448">
    <property type="entry name" value="REC"/>
    <property type="match status" value="1"/>
</dbReference>
<evidence type="ECO:0000256" key="10">
    <source>
        <dbReference type="ARBA" id="ARBA00068150"/>
    </source>
</evidence>
<dbReference type="Gene3D" id="3.40.50.2300">
    <property type="match status" value="1"/>
</dbReference>
<dbReference type="InterPro" id="IPR000014">
    <property type="entry name" value="PAS"/>
</dbReference>
<keyword evidence="6" id="KW-0418">Kinase</keyword>
<keyword evidence="13" id="KW-0472">Membrane</keyword>
<dbReference type="PROSITE" id="PS50110">
    <property type="entry name" value="RESPONSE_REGULATORY"/>
    <property type="match status" value="1"/>
</dbReference>
<evidence type="ECO:0000256" key="12">
    <source>
        <dbReference type="SAM" id="Coils"/>
    </source>
</evidence>
<evidence type="ECO:0000259" key="15">
    <source>
        <dbReference type="PROSITE" id="PS50110"/>
    </source>
</evidence>
<evidence type="ECO:0000259" key="17">
    <source>
        <dbReference type="PROSITE" id="PS50113"/>
    </source>
</evidence>
<dbReference type="InterPro" id="IPR000700">
    <property type="entry name" value="PAS-assoc_C"/>
</dbReference>
<keyword evidence="5" id="KW-0547">Nucleotide-binding</keyword>
<evidence type="ECO:0000256" key="13">
    <source>
        <dbReference type="SAM" id="Phobius"/>
    </source>
</evidence>
<dbReference type="PANTHER" id="PTHR43047:SF72">
    <property type="entry name" value="OSMOSENSING HISTIDINE PROTEIN KINASE SLN1"/>
    <property type="match status" value="1"/>
</dbReference>
<evidence type="ECO:0000256" key="6">
    <source>
        <dbReference type="ARBA" id="ARBA00022777"/>
    </source>
</evidence>
<comment type="catalytic activity">
    <reaction evidence="1">
        <text>ATP + protein L-histidine = ADP + protein N-phospho-L-histidine.</text>
        <dbReference type="EC" id="2.7.13.3"/>
    </reaction>
</comment>
<dbReference type="SMART" id="SM00388">
    <property type="entry name" value="HisKA"/>
    <property type="match status" value="1"/>
</dbReference>
<evidence type="ECO:0000256" key="4">
    <source>
        <dbReference type="ARBA" id="ARBA00022679"/>
    </source>
</evidence>
<dbReference type="PROSITE" id="PS50113">
    <property type="entry name" value="PAC"/>
    <property type="match status" value="1"/>
</dbReference>
<keyword evidence="19" id="KW-1185">Reference proteome</keyword>
<dbReference type="InterPro" id="IPR036097">
    <property type="entry name" value="HisK_dim/P_sf"/>
</dbReference>
<dbReference type="SMART" id="SM00387">
    <property type="entry name" value="HATPase_c"/>
    <property type="match status" value="1"/>
</dbReference>
<dbReference type="SUPFAM" id="SSF47384">
    <property type="entry name" value="Homodimeric domain of signal transducing histidine kinase"/>
    <property type="match status" value="1"/>
</dbReference>
<dbReference type="InterPro" id="IPR003594">
    <property type="entry name" value="HATPase_dom"/>
</dbReference>
<dbReference type="STRING" id="388280.SAMN04488057_12224"/>
<dbReference type="InterPro" id="IPR013656">
    <property type="entry name" value="PAS_4"/>
</dbReference>
<feature type="coiled-coil region" evidence="12">
    <location>
        <begin position="562"/>
        <end position="589"/>
    </location>
</feature>
<dbReference type="InterPro" id="IPR011006">
    <property type="entry name" value="CheY-like_superfamily"/>
</dbReference>
<evidence type="ECO:0000256" key="7">
    <source>
        <dbReference type="ARBA" id="ARBA00022840"/>
    </source>
</evidence>
<dbReference type="GO" id="GO:0009927">
    <property type="term" value="F:histidine phosphotransfer kinase activity"/>
    <property type="evidence" value="ECO:0007669"/>
    <property type="project" value="TreeGrafter"/>
</dbReference>
<dbReference type="PROSITE" id="PS50109">
    <property type="entry name" value="HIS_KIN"/>
    <property type="match status" value="1"/>
</dbReference>
<dbReference type="Proteomes" id="UP000184513">
    <property type="component" value="Unassembled WGS sequence"/>
</dbReference>
<dbReference type="SUPFAM" id="SSF55874">
    <property type="entry name" value="ATPase domain of HSP90 chaperone/DNA topoisomerase II/histidine kinase"/>
    <property type="match status" value="1"/>
</dbReference>
<dbReference type="InterPro" id="IPR003661">
    <property type="entry name" value="HisK_dim/P_dom"/>
</dbReference>
<evidence type="ECO:0000313" key="19">
    <source>
        <dbReference type="Proteomes" id="UP000184513"/>
    </source>
</evidence>
<dbReference type="InterPro" id="IPR004358">
    <property type="entry name" value="Sig_transdc_His_kin-like_C"/>
</dbReference>
<evidence type="ECO:0000256" key="1">
    <source>
        <dbReference type="ARBA" id="ARBA00000085"/>
    </source>
</evidence>
<dbReference type="Gene3D" id="1.10.287.130">
    <property type="match status" value="1"/>
</dbReference>
<feature type="transmembrane region" description="Helical" evidence="13">
    <location>
        <begin position="283"/>
        <end position="302"/>
    </location>
</feature>
<dbReference type="InterPro" id="IPR005467">
    <property type="entry name" value="His_kinase_dom"/>
</dbReference>
<dbReference type="PANTHER" id="PTHR43047">
    <property type="entry name" value="TWO-COMPONENT HISTIDINE PROTEIN KINASE"/>
    <property type="match status" value="1"/>
</dbReference>
<dbReference type="RefSeq" id="WP_084097588.1">
    <property type="nucleotide sequence ID" value="NZ_FRCY01000022.1"/>
</dbReference>
<dbReference type="SUPFAM" id="SSF52172">
    <property type="entry name" value="CheY-like"/>
    <property type="match status" value="1"/>
</dbReference>
<evidence type="ECO:0000256" key="2">
    <source>
        <dbReference type="ARBA" id="ARBA00012438"/>
    </source>
</evidence>
<evidence type="ECO:0000259" key="16">
    <source>
        <dbReference type="PROSITE" id="PS50112"/>
    </source>
</evidence>
<proteinExistence type="predicted"/>
<dbReference type="SMART" id="SM00091">
    <property type="entry name" value="PAS"/>
    <property type="match status" value="2"/>
</dbReference>